<gene>
    <name evidence="1" type="ORF">MO867_13915</name>
</gene>
<protein>
    <submittedName>
        <fullName evidence="1">Retropepsin-like domain-containing protein</fullName>
    </submittedName>
</protein>
<dbReference type="PROSITE" id="PS51257">
    <property type="entry name" value="PROKAR_LIPOPROTEIN"/>
    <property type="match status" value="1"/>
</dbReference>
<evidence type="ECO:0000313" key="1">
    <source>
        <dbReference type="EMBL" id="MCO1335430.1"/>
    </source>
</evidence>
<keyword evidence="2" id="KW-1185">Reference proteome</keyword>
<dbReference type="Gene3D" id="2.40.70.10">
    <property type="entry name" value="Acid Proteases"/>
    <property type="match status" value="2"/>
</dbReference>
<dbReference type="RefSeq" id="WP_252469868.1">
    <property type="nucleotide sequence ID" value="NZ_JALBWM010000063.1"/>
</dbReference>
<name>A0A9X2J756_9GAMM</name>
<dbReference type="AlphaFoldDB" id="A0A9X2J756"/>
<evidence type="ECO:0000313" key="2">
    <source>
        <dbReference type="Proteomes" id="UP001139028"/>
    </source>
</evidence>
<comment type="caution">
    <text evidence="1">The sequence shown here is derived from an EMBL/GenBank/DDBJ whole genome shotgun (WGS) entry which is preliminary data.</text>
</comment>
<sequence length="295" mass="32681">MKQIIASLVAMALLGGCTTAQELLQKRFTHLPMRMTAAGHVYVYGSIEPIQDYPLIIDTAANSGVLPIALLEKLHLSASNIVKEEIQGATGKMEMLTGTVSHISLGDQTISDITFIFFDKSNSALTNGLIPGIVGHNYLKNYCIEFDFNNDQFNLAENGCPKHITANLKKVPFVIDDEFIKTRATFDGVEVDVILDSGAPRSFINNALLSLLENVEIGEQTSTYGLTAHQQQRTEIHQVGYQLGKHAILEPNMYVADLSIFDDLGYQKEPFLLLGLDYFRDGRLVIDYQNGAIYF</sequence>
<dbReference type="Pfam" id="PF13650">
    <property type="entry name" value="Asp_protease_2"/>
    <property type="match status" value="2"/>
</dbReference>
<proteinExistence type="predicted"/>
<dbReference type="InterPro" id="IPR021109">
    <property type="entry name" value="Peptidase_aspartic_dom_sf"/>
</dbReference>
<dbReference type="Proteomes" id="UP001139028">
    <property type="component" value="Unassembled WGS sequence"/>
</dbReference>
<organism evidence="1 2">
    <name type="scientific">Microbulbifer okhotskensis</name>
    <dbReference type="NCBI Taxonomy" id="2926617"/>
    <lineage>
        <taxon>Bacteria</taxon>
        <taxon>Pseudomonadati</taxon>
        <taxon>Pseudomonadota</taxon>
        <taxon>Gammaproteobacteria</taxon>
        <taxon>Cellvibrionales</taxon>
        <taxon>Microbulbiferaceae</taxon>
        <taxon>Microbulbifer</taxon>
    </lineage>
</organism>
<reference evidence="1" key="1">
    <citation type="journal article" date="2022" name="Arch. Microbiol.">
        <title>Microbulbifer okhotskensis sp. nov., isolated from a deep bottom sediment of the Okhotsk Sea.</title>
        <authorList>
            <person name="Romanenko L."/>
            <person name="Kurilenko V."/>
            <person name="Otstavnykh N."/>
            <person name="Velansky P."/>
            <person name="Isaeva M."/>
            <person name="Mikhailov V."/>
        </authorList>
    </citation>
    <scope>NUCLEOTIDE SEQUENCE</scope>
    <source>
        <strain evidence="1">OS29</strain>
    </source>
</reference>
<accession>A0A9X2J756</accession>
<dbReference type="SUPFAM" id="SSF50630">
    <property type="entry name" value="Acid proteases"/>
    <property type="match status" value="2"/>
</dbReference>
<dbReference type="EMBL" id="JALBWM010000063">
    <property type="protein sequence ID" value="MCO1335430.1"/>
    <property type="molecule type" value="Genomic_DNA"/>
</dbReference>